<dbReference type="Pfam" id="PF00550">
    <property type="entry name" value="PP-binding"/>
    <property type="match status" value="2"/>
</dbReference>
<dbReference type="STRING" id="1042163.BRLA_c037610"/>
<gene>
    <name evidence="11" type="primary">tycC_8</name>
    <name evidence="11" type="ORF">BRLA_c037610</name>
</gene>
<dbReference type="FunFam" id="3.30.300.30:FF:000010">
    <property type="entry name" value="Enterobactin synthetase component F"/>
    <property type="match status" value="1"/>
</dbReference>
<dbReference type="CDD" id="cd05235">
    <property type="entry name" value="SDR_e1"/>
    <property type="match status" value="1"/>
</dbReference>
<dbReference type="GO" id="GO:0043041">
    <property type="term" value="P:amino acid activation for nonribosomal peptide biosynthetic process"/>
    <property type="evidence" value="ECO:0007669"/>
    <property type="project" value="TreeGrafter"/>
</dbReference>
<dbReference type="InterPro" id="IPR010071">
    <property type="entry name" value="AA_adenyl_dom"/>
</dbReference>
<dbReference type="NCBIfam" id="TIGR01733">
    <property type="entry name" value="AA-adenyl-dom"/>
    <property type="match status" value="2"/>
</dbReference>
<dbReference type="Pfam" id="PF00501">
    <property type="entry name" value="AMP-binding"/>
    <property type="match status" value="2"/>
</dbReference>
<dbReference type="CDD" id="cd19531">
    <property type="entry name" value="LCL_NRPS-like"/>
    <property type="match status" value="1"/>
</dbReference>
<dbReference type="GO" id="GO:0072330">
    <property type="term" value="P:monocarboxylic acid biosynthetic process"/>
    <property type="evidence" value="ECO:0007669"/>
    <property type="project" value="UniProtKB-ARBA"/>
</dbReference>
<evidence type="ECO:0000256" key="7">
    <source>
        <dbReference type="ARBA" id="ARBA00023194"/>
    </source>
</evidence>
<evidence type="ECO:0000256" key="1">
    <source>
        <dbReference type="ARBA" id="ARBA00001957"/>
    </source>
</evidence>
<keyword evidence="7" id="KW-0045">Antibiotic biosynthesis</keyword>
<dbReference type="FunFam" id="3.30.300.30:FF:000015">
    <property type="entry name" value="Nonribosomal peptide synthase SidD"/>
    <property type="match status" value="1"/>
</dbReference>
<dbReference type="RefSeq" id="WP_003338770.1">
    <property type="nucleotide sequence ID" value="NZ_CP007806.1"/>
</dbReference>
<dbReference type="Gene3D" id="1.10.1200.10">
    <property type="entry name" value="ACP-like"/>
    <property type="match status" value="2"/>
</dbReference>
<dbReference type="Pfam" id="PF00668">
    <property type="entry name" value="Condensation"/>
    <property type="match status" value="2"/>
</dbReference>
<dbReference type="PANTHER" id="PTHR45527:SF1">
    <property type="entry name" value="FATTY ACID SYNTHASE"/>
    <property type="match status" value="1"/>
</dbReference>
<dbReference type="InterPro" id="IPR036736">
    <property type="entry name" value="ACP-like_sf"/>
</dbReference>
<feature type="domain" description="Carrier" evidence="10">
    <location>
        <begin position="2058"/>
        <end position="2132"/>
    </location>
</feature>
<dbReference type="SUPFAM" id="SSF52777">
    <property type="entry name" value="CoA-dependent acyltransferases"/>
    <property type="match status" value="4"/>
</dbReference>
<dbReference type="InterPro" id="IPR020845">
    <property type="entry name" value="AMP-binding_CS"/>
</dbReference>
<dbReference type="InterPro" id="IPR001242">
    <property type="entry name" value="Condensation_dom"/>
</dbReference>
<dbReference type="SMART" id="SM00823">
    <property type="entry name" value="PKS_PP"/>
    <property type="match status" value="1"/>
</dbReference>
<sequence length="2544" mass="290945">MFIKKNYVRGEREQHSPDQQALELTNAEKSLWIAHQMNPASCNEPLGVKLKGEVSLILLQEALDRIVQRHPALRMIFICQDGENPQKLILPQVNVPITPHDFTAISPIEKENMIQDTLELLRIEPFSLEEGPLLRPHLLKISDEEYLFYVVFHHIIYDGWSSGIFLRELSAFYTALKKKEQIAQAKQEDTGIAKLIQATEIGALAHHESDTYWANKMQGSIPYVGFSSDQSPAKGLTYQGDYISCIIDSALMRKVEKFSTDMQISVYRVMLTAYFILLHQMTLEEDIVVGMPVNLRPRKGFGEIFGYYINTLPIRLSLADVQGYNQLLKQVDQHVREALQHQHYRSESLIENTDSTEKGDRRIVSTVFNMVGLPTIEFEGLEAEVTYQFKRTTLFDIVWRVVKSEEKQYMIEIDFNTDLYHSNTIENLLQRYIHVLETLLQNPEASLHTLPFLIEEDYEIYKKINRNYLDFPTAKTLDQLIDDQASQFPDRLAITMGEEAITYKQLQDRTNQLAHYLLQHHLKKSERVALLMDRHIDTIIAMIAILKAGGAYVPIDPDFPAERIQYMVADSEATHLITRKKWAHKLPNDFGCCLLWEEIPTDLPVDSVEACHTPEDIAYMIYTSGSTGNPKGVLLSHIGVVNLIYSLKDKYKYTEKDVYLQFASLIFDASVWEIYSSLLCGGRLHLLSDLDRTSPENFVQTVNSTKANYCVLPVIYFKQLSQLPEETLEQLHSLKAIFIGGETLSPEAVRMWQRKVGTRILIANAYGPTEATVCKTIYDITELLPEEQQSIPIGKPLANSEIFILNKHGMLCPLNVPGEIILGGVGLAKGYLNQAEQTKTAFVSLALPNQPEKRFYRTGDIGRILPDGNLEFMGRIDHQVKIRGYRIELDEIETVLLQHPKVKDSAIVVYKDDHDRSRLVAFYMTADSDGDVPVDELVTYLNQRLPVYMVPEHFYTLSSMPLSPSGKVDRKSLAQQARSLMTTESRIYLSPNTPTEKAVVKIWAKVLQIEEARISINDDFFALGGHSLIAIKVINQVQKQLEAKIELKDLFQYRTVERLAVFIDEQATTNTAYQVSKDIDKLPHVIEQEHYTLSNAQKRLWFLEKWNNSVGVYHVPLQMKIKPGLDPDLFRQALEILINRHEILRTTFVEFQGEPRQVIHNSFELALYHKDLSHLHEEQQKALIEEEIRNDMKEPFDLSNGPLFRISLYSLSDELSHLYLNFHHLITDEWSIQLLLQECMEVYQAQEQGKKPSLQPIERRYIDYAEWQEQKLREGYWKAEEAYWLEQLKGPLPVLELPLDFIRPKEQTFEGETVDFPLTKKLTQQLKEVGKAESVTMNMLLLSAYFKLLSHFSGQEDIIVGTPIAGRIHEAVEHIQGFFVNTLAIRMNFQGVDTLHQLIQKVKETTLAAYHHQAYPFDSLIELINPDRMENQTPIFSTLFTYENDLNLQQSDYQLEVLPCDINTSKFDLSLAVYEKNQQLHLAFEYNKDLFTQDTISRFAGSLEKILEAFINQRLSAPHLLDLLTDEEKQLYQEVNGTKAAYPFEQTIQERFYEQASKYPSKIAISMGEQSLTYEEVNHASNQVAHYLRFTGMRPQEKVAILLDRSIESIIAMLGILKAGGAYVPIDTGYPKDRIEYILEDSQTSYMITRDAHMKGLSRYTGVIVRMEDVYELGQTNHVETLNTAEDIAYVIYTSGSTGKPKGTLLRHRGVLNLIQWRKDQFQVNCEDTFVQFASFSFDTSVSEIFSALLHGARLHILSEDERYSVSAYALAVQKVQATITDVPIVFFHNVIASLSNTEAEMVKTLRMMMVGGEALPAESVRAWHNRFGQQTLIINEYGPTEATVSATFYPIHRIEPEQKNVPIGKPLANTKIHILHSQKTPCPIGAIGEIYIESVGLSPGYWNQEKKNEEVFISNPFTHQFADRLYRTGDLARWLPDGNIEFVGRRDDQIKIRGYRVELGEIEETLLQHPLIHQSVVLAVDSGAEKVLVSYYTTNSQQEIQASELNSYLSGTLPEYMLPRHYIYLEELPLTPNGKVDRKSLMQNSPHFVKKERSFTKPETELQIEIAQIWEQVLDVKPVGLEDDFFELGGHSLKIMPVLVQLKPKYPMIRIQDFFKFRTVAKLAQYLEEKQEQSTKSTQSTEQSPIATKPVTNQIQKKREKVSNITVNVPKGVFLTGATGFLGAYILKELLEIPSIPIHCLVRKTGDASIDRKLEDKMVFYFGQDVLSQMKGRVFTVEGDLSSKGLGMDSLVWDHIAGKIDSVIHCGGEVRHYGDREHFHKVNLESTNELIQLSKKLKARFHYISTLSVVGHSIHDPAEFMFYETDFDRGQEIENVYVESKFLSEKSVRQAMEEGLDATIYRVGNLVGHSVTGKFQYNIHENAFYRLLKAIFLLRVAPSISGYMDLTPIDYGSKAIVQLSCQLETIGETLHICNPAQITWEDFIRNIQQAGYPVSLIQAEEYIQTLYQGDLSDEQQQALELILPSLEASEGMSISIPDCALVQEFLQNTAVVCPKPTEQLIRSMIEYAVEVDFFPAIQETILK</sequence>
<dbReference type="FunFam" id="3.40.50.980:FF:000001">
    <property type="entry name" value="Non-ribosomal peptide synthetase"/>
    <property type="match status" value="2"/>
</dbReference>
<dbReference type="InterPro" id="IPR036291">
    <property type="entry name" value="NAD(P)-bd_dom_sf"/>
</dbReference>
<evidence type="ECO:0000259" key="10">
    <source>
        <dbReference type="PROSITE" id="PS50075"/>
    </source>
</evidence>
<dbReference type="eggNOG" id="COG1020">
    <property type="taxonomic scope" value="Bacteria"/>
</dbReference>
<dbReference type="InterPro" id="IPR045851">
    <property type="entry name" value="AMP-bd_C_sf"/>
</dbReference>
<dbReference type="SUPFAM" id="SSF51735">
    <property type="entry name" value="NAD(P)-binding Rossmann-fold domains"/>
    <property type="match status" value="1"/>
</dbReference>
<dbReference type="SUPFAM" id="SSF56801">
    <property type="entry name" value="Acetyl-CoA synthetase-like"/>
    <property type="match status" value="2"/>
</dbReference>
<dbReference type="Pfam" id="PF07993">
    <property type="entry name" value="NAD_binding_4"/>
    <property type="match status" value="1"/>
</dbReference>
<evidence type="ECO:0000313" key="11">
    <source>
        <dbReference type="EMBL" id="AIG28061.1"/>
    </source>
</evidence>
<comment type="cofactor">
    <cofactor evidence="1">
        <name>pantetheine 4'-phosphate</name>
        <dbReference type="ChEBI" id="CHEBI:47942"/>
    </cofactor>
</comment>
<feature type="region of interest" description="Disordered" evidence="9">
    <location>
        <begin position="2132"/>
        <end position="2154"/>
    </location>
</feature>
<dbReference type="InterPro" id="IPR023213">
    <property type="entry name" value="CAT-like_dom_sf"/>
</dbReference>
<dbReference type="PROSITE" id="PS50075">
    <property type="entry name" value="CARRIER"/>
    <property type="match status" value="2"/>
</dbReference>
<dbReference type="Gene3D" id="2.30.38.10">
    <property type="entry name" value="Luciferase, Domain 3"/>
    <property type="match status" value="2"/>
</dbReference>
<evidence type="ECO:0000256" key="9">
    <source>
        <dbReference type="SAM" id="MobiDB-lite"/>
    </source>
</evidence>
<evidence type="ECO:0000256" key="4">
    <source>
        <dbReference type="ARBA" id="ARBA00022553"/>
    </source>
</evidence>
<reference evidence="11 12" key="1">
    <citation type="journal article" date="2011" name="J. Bacteriol.">
        <title>Genome sequence of Brevibacillus laterosporus LMG 15441, a pathogen of invertebrates.</title>
        <authorList>
            <person name="Djukic M."/>
            <person name="Poehlein A."/>
            <person name="Thurmer A."/>
            <person name="Daniel R."/>
        </authorList>
    </citation>
    <scope>NUCLEOTIDE SEQUENCE [LARGE SCALE GENOMIC DNA]</scope>
    <source>
        <strain evidence="11 12">LMG 15441</strain>
    </source>
</reference>
<dbReference type="Gene3D" id="3.30.559.30">
    <property type="entry name" value="Nonribosomal peptide synthetase, condensation domain"/>
    <property type="match status" value="2"/>
</dbReference>
<dbReference type="PROSITE" id="PS00455">
    <property type="entry name" value="AMP_BINDING"/>
    <property type="match status" value="2"/>
</dbReference>
<feature type="domain" description="Carrier" evidence="10">
    <location>
        <begin position="990"/>
        <end position="1067"/>
    </location>
</feature>
<dbReference type="NCBIfam" id="NF003417">
    <property type="entry name" value="PRK04813.1"/>
    <property type="match status" value="2"/>
</dbReference>
<keyword evidence="12" id="KW-1185">Reference proteome</keyword>
<dbReference type="GO" id="GO:0005737">
    <property type="term" value="C:cytoplasm"/>
    <property type="evidence" value="ECO:0007669"/>
    <property type="project" value="TreeGrafter"/>
</dbReference>
<dbReference type="Gene3D" id="3.40.50.980">
    <property type="match status" value="4"/>
</dbReference>
<accession>A0A075R9I8</accession>
<dbReference type="Pfam" id="PF13193">
    <property type="entry name" value="AMP-binding_C"/>
    <property type="match status" value="2"/>
</dbReference>
<dbReference type="FunFam" id="1.10.1200.10:FF:000016">
    <property type="entry name" value="Non-ribosomal peptide synthase"/>
    <property type="match status" value="1"/>
</dbReference>
<evidence type="ECO:0000256" key="6">
    <source>
        <dbReference type="ARBA" id="ARBA00022737"/>
    </source>
</evidence>
<evidence type="ECO:0000313" key="12">
    <source>
        <dbReference type="Proteomes" id="UP000005850"/>
    </source>
</evidence>
<proteinExistence type="inferred from homology"/>
<dbReference type="GO" id="GO:0008610">
    <property type="term" value="P:lipid biosynthetic process"/>
    <property type="evidence" value="ECO:0007669"/>
    <property type="project" value="UniProtKB-ARBA"/>
</dbReference>
<keyword evidence="8" id="KW-0511">Multifunctional enzyme</keyword>
<dbReference type="InterPro" id="IPR013120">
    <property type="entry name" value="FAR_NAD-bd"/>
</dbReference>
<protein>
    <submittedName>
        <fullName evidence="11">NRPS domain-containing protein</fullName>
    </submittedName>
</protein>
<dbReference type="InterPro" id="IPR025110">
    <property type="entry name" value="AMP-bd_C"/>
</dbReference>
<dbReference type="Proteomes" id="UP000005850">
    <property type="component" value="Chromosome"/>
</dbReference>
<dbReference type="HOGENOM" id="CLU_000022_44_1_9"/>
<evidence type="ECO:0000256" key="3">
    <source>
        <dbReference type="ARBA" id="ARBA00022450"/>
    </source>
</evidence>
<dbReference type="GO" id="GO:0017000">
    <property type="term" value="P:antibiotic biosynthetic process"/>
    <property type="evidence" value="ECO:0007669"/>
    <property type="project" value="UniProtKB-KW"/>
</dbReference>
<name>A0A075R9I8_BRELA</name>
<dbReference type="PROSITE" id="PS00012">
    <property type="entry name" value="PHOSPHOPANTETHEINE"/>
    <property type="match status" value="1"/>
</dbReference>
<dbReference type="CDD" id="cd05930">
    <property type="entry name" value="A_NRPS"/>
    <property type="match status" value="2"/>
</dbReference>
<dbReference type="Gene3D" id="3.40.50.720">
    <property type="entry name" value="NAD(P)-binding Rossmann-like Domain"/>
    <property type="match status" value="1"/>
</dbReference>
<dbReference type="InterPro" id="IPR010080">
    <property type="entry name" value="Thioester_reductase-like_dom"/>
</dbReference>
<feature type="compositionally biased region" description="Low complexity" evidence="9">
    <location>
        <begin position="2135"/>
        <end position="2145"/>
    </location>
</feature>
<comment type="similarity">
    <text evidence="2">Belongs to the ATP-dependent AMP-binding enzyme family.</text>
</comment>
<dbReference type="InterPro" id="IPR006162">
    <property type="entry name" value="Ppantetheine_attach_site"/>
</dbReference>
<dbReference type="KEGG" id="blr:BRLA_c037610"/>
<dbReference type="Gene3D" id="3.30.559.10">
    <property type="entry name" value="Chloramphenicol acetyltransferase-like domain"/>
    <property type="match status" value="2"/>
</dbReference>
<keyword evidence="4" id="KW-0597">Phosphoprotein</keyword>
<dbReference type="Gene3D" id="3.30.300.30">
    <property type="match status" value="2"/>
</dbReference>
<dbReference type="PANTHER" id="PTHR45527">
    <property type="entry name" value="NONRIBOSOMAL PEPTIDE SYNTHETASE"/>
    <property type="match status" value="1"/>
</dbReference>
<dbReference type="GO" id="GO:0031177">
    <property type="term" value="F:phosphopantetheine binding"/>
    <property type="evidence" value="ECO:0007669"/>
    <property type="project" value="InterPro"/>
</dbReference>
<keyword evidence="3" id="KW-0596">Phosphopantetheine</keyword>
<evidence type="ECO:0000256" key="2">
    <source>
        <dbReference type="ARBA" id="ARBA00006432"/>
    </source>
</evidence>
<keyword evidence="6" id="KW-0677">Repeat</keyword>
<dbReference type="GO" id="GO:0016874">
    <property type="term" value="F:ligase activity"/>
    <property type="evidence" value="ECO:0007669"/>
    <property type="project" value="UniProtKB-KW"/>
</dbReference>
<organism evidence="11 12">
    <name type="scientific">Brevibacillus laterosporus LMG 15441</name>
    <dbReference type="NCBI Taxonomy" id="1042163"/>
    <lineage>
        <taxon>Bacteria</taxon>
        <taxon>Bacillati</taxon>
        <taxon>Bacillota</taxon>
        <taxon>Bacilli</taxon>
        <taxon>Bacillales</taxon>
        <taxon>Paenibacillaceae</taxon>
        <taxon>Brevibacillus</taxon>
    </lineage>
</organism>
<dbReference type="FunFam" id="3.40.50.12780:FF:000012">
    <property type="entry name" value="Non-ribosomal peptide synthetase"/>
    <property type="match status" value="2"/>
</dbReference>
<dbReference type="GO" id="GO:0044550">
    <property type="term" value="P:secondary metabolite biosynthetic process"/>
    <property type="evidence" value="ECO:0007669"/>
    <property type="project" value="UniProtKB-ARBA"/>
</dbReference>
<evidence type="ECO:0000256" key="5">
    <source>
        <dbReference type="ARBA" id="ARBA00022598"/>
    </source>
</evidence>
<dbReference type="InterPro" id="IPR020806">
    <property type="entry name" value="PKS_PP-bd"/>
</dbReference>
<dbReference type="NCBIfam" id="TIGR01746">
    <property type="entry name" value="Thioester-redct"/>
    <property type="match status" value="1"/>
</dbReference>
<dbReference type="InterPro" id="IPR000873">
    <property type="entry name" value="AMP-dep_synth/lig_dom"/>
</dbReference>
<dbReference type="SUPFAM" id="SSF47336">
    <property type="entry name" value="ACP-like"/>
    <property type="match status" value="2"/>
</dbReference>
<keyword evidence="5" id="KW-0436">Ligase</keyword>
<evidence type="ECO:0000256" key="8">
    <source>
        <dbReference type="ARBA" id="ARBA00023268"/>
    </source>
</evidence>
<dbReference type="InterPro" id="IPR009081">
    <property type="entry name" value="PP-bd_ACP"/>
</dbReference>
<dbReference type="EMBL" id="CP007806">
    <property type="protein sequence ID" value="AIG28061.1"/>
    <property type="molecule type" value="Genomic_DNA"/>
</dbReference>